<dbReference type="Proteomes" id="UP001061302">
    <property type="component" value="Chromosome"/>
</dbReference>
<name>A0ABY6DLJ3_9NEIS</name>
<feature type="chain" id="PRO_5045740074" evidence="1">
    <location>
        <begin position="34"/>
        <end position="1317"/>
    </location>
</feature>
<evidence type="ECO:0000256" key="1">
    <source>
        <dbReference type="SAM" id="SignalP"/>
    </source>
</evidence>
<protein>
    <submittedName>
        <fullName evidence="2">Ig domain-containing protein</fullName>
    </submittedName>
</protein>
<dbReference type="InterPro" id="IPR013783">
    <property type="entry name" value="Ig-like_fold"/>
</dbReference>
<reference evidence="2" key="1">
    <citation type="submission" date="2022-10" db="EMBL/GenBank/DDBJ databases">
        <title>Chitiniphilus purpureus sp. nov., a novel chitin-degrading bacterium isolated from crawfish pond sediment.</title>
        <authorList>
            <person name="Li K."/>
        </authorList>
    </citation>
    <scope>NUCLEOTIDE SEQUENCE</scope>
    <source>
        <strain evidence="2">CD1</strain>
    </source>
</reference>
<evidence type="ECO:0000313" key="2">
    <source>
        <dbReference type="EMBL" id="UXY15225.1"/>
    </source>
</evidence>
<dbReference type="InterPro" id="IPR036116">
    <property type="entry name" value="FN3_sf"/>
</dbReference>
<feature type="signal peptide" evidence="1">
    <location>
        <begin position="1"/>
        <end position="33"/>
    </location>
</feature>
<gene>
    <name evidence="2" type="ORF">N8I74_18230</name>
</gene>
<accession>A0ABY6DLJ3</accession>
<sequence length="1317" mass="140740">MMLTRLFEVVRAGRCGLAMVFTTAVLAAPSALAQETVCARVKIEIRQELTLERQAFDAQMKINNTTDSGIIENVSVEVKVTDENGTPVPITSDPNDLSAKFFVRLSSKENIGDVAGSGTVSPKTTATINWLLIPAPGSAGTSPLGKKYLVGATLRYRYGGENTVLDVSPDVITVKPLPLLTLDYFLPRDVEGDDPLTDEIEPIVPFTLGVRVRNTGAATAKNLKIDSAQPKIIENKQGLAINFQLTGSYVNDAPAQNSLLIDFGDIAAATAKTGRWIMETSLAGRFTEFTARFTHADELGGALTSLLQATNTHTLIRDVRVDLPGRDYVRDFLAQDGDVIRVYESDSTDTEVRDFSSQAQLQAVAGGELASYRLTLPPSVGFIYVRLPDPFQGQKALGRLVRSDAKVLSAENVWLSRSRNPDTKQWQYWFNLFDANSGGQYQAQFEAPPAAERAPVLQFVPDRTVKEGQQVSFLVEGSSPDGKAVQLSAAPLPAGASFTAQAGEGGLARSVFDWTPTVGQAGNYRVVYTASDGRLSATRSAVITVEADEPPPGPATPQLVAPLAGAQVGSLKPTLSVQTGSHERDPTTRVEFEVYADAAMTQQVATGAAAKAAEGPTGFVLPEPLNDNTRYWWRARAHDGSELYSAWIDGEFFVNQFNDAPEGFNLTSPAPNAEVAELQPTLSWTHAIDKDGDAITYAIALYRDAALSQEVAKAENLQPGEGGSSSWLVPVALANHGRYYWRVTARDALGAQTASPARPFVVNTGNVAPTAPVLLSPAPGSQVAQSGVVLTVGNSSDVDGDLITYVFELDTVNTFDSGNKRSSGQVIQSAGEQTGWAVAELLENQRYHWRVQAQDGRAESAWAVGEFLVNAVNDAPPAPSIRNPGDGAWSGSTHPSLEAHPVVDPEGEAVRYEFQVFADAALSVLEAEGSADSPAWIVTTALKDKARHWWRVRAVDAQGAAGPWSAAAVLYVSTVPYQDPTIQVTAPAQPQQPVEAGNRKEVTIHWQGINPSLEATVALYYGTAHSGYEGTLIVDGLRQAAGQVSADYRWDVTSLAPGTYYVYAVIYDTRGVGRAYAPGAVVIVPATQSGRLQLTLPRYLITYEGPGSGGGGTGGVAVKVRLANPPTQEVTVPLVSSNSREGYAQPERLVFTPQNWSVDQTVTILGRNDCVPDGNQAYSVTAGKVLSLDGQYMGVSAAPIALTNRDDADWAGNSNDPKVNLCGLGVVSERQVGSQWEAVLSVELTNLGSDAAAVRAQLTRLPAGMTVIDGTAQFGAVRSQESARAADTVTVRSPTSVRSRLSELHRETRWAVDVTRQ</sequence>
<organism evidence="2 3">
    <name type="scientific">Chitiniphilus purpureus</name>
    <dbReference type="NCBI Taxonomy" id="2981137"/>
    <lineage>
        <taxon>Bacteria</taxon>
        <taxon>Pseudomonadati</taxon>
        <taxon>Pseudomonadota</taxon>
        <taxon>Betaproteobacteria</taxon>
        <taxon>Neisseriales</taxon>
        <taxon>Chitinibacteraceae</taxon>
        <taxon>Chitiniphilus</taxon>
    </lineage>
</organism>
<dbReference type="SUPFAM" id="SSF49313">
    <property type="entry name" value="Cadherin-like"/>
    <property type="match status" value="1"/>
</dbReference>
<dbReference type="EMBL" id="CP106753">
    <property type="protein sequence ID" value="UXY15225.1"/>
    <property type="molecule type" value="Genomic_DNA"/>
</dbReference>
<dbReference type="RefSeq" id="WP_263124628.1">
    <property type="nucleotide sequence ID" value="NZ_CP106753.1"/>
</dbReference>
<dbReference type="SUPFAM" id="SSF49265">
    <property type="entry name" value="Fibronectin type III"/>
    <property type="match status" value="1"/>
</dbReference>
<dbReference type="InterPro" id="IPR015919">
    <property type="entry name" value="Cadherin-like_sf"/>
</dbReference>
<proteinExistence type="predicted"/>
<keyword evidence="3" id="KW-1185">Reference proteome</keyword>
<keyword evidence="1" id="KW-0732">Signal</keyword>
<dbReference type="Gene3D" id="2.60.40.10">
    <property type="entry name" value="Immunoglobulins"/>
    <property type="match status" value="4"/>
</dbReference>
<dbReference type="Pfam" id="PF05345">
    <property type="entry name" value="He_PIG"/>
    <property type="match status" value="1"/>
</dbReference>
<evidence type="ECO:0000313" key="3">
    <source>
        <dbReference type="Proteomes" id="UP001061302"/>
    </source>
</evidence>